<evidence type="ECO:0000259" key="1">
    <source>
        <dbReference type="Pfam" id="PF05018"/>
    </source>
</evidence>
<proteinExistence type="predicted"/>
<dbReference type="Proteomes" id="UP000324800">
    <property type="component" value="Unassembled WGS sequence"/>
</dbReference>
<dbReference type="OrthoDB" id="6252103at2759"/>
<name>A0A5J4VIZ4_9EUKA</name>
<gene>
    <name evidence="2" type="ORF">EZS28_021914</name>
</gene>
<reference evidence="2 3" key="1">
    <citation type="submission" date="2019-03" db="EMBL/GenBank/DDBJ databases">
        <title>Single cell metagenomics reveals metabolic interactions within the superorganism composed of flagellate Streblomastix strix and complex community of Bacteroidetes bacteria on its surface.</title>
        <authorList>
            <person name="Treitli S.C."/>
            <person name="Kolisko M."/>
            <person name="Husnik F."/>
            <person name="Keeling P."/>
            <person name="Hampl V."/>
        </authorList>
    </citation>
    <scope>NUCLEOTIDE SEQUENCE [LARGE SCALE GENOMIC DNA]</scope>
    <source>
        <strain evidence="2">ST1C</strain>
    </source>
</reference>
<comment type="caution">
    <text evidence="2">The sequence shown here is derived from an EMBL/GenBank/DDBJ whole genome shotgun (WGS) entry which is preliminary data.</text>
</comment>
<protein>
    <recommendedName>
        <fullName evidence="1">CFA20 domain-containing protein</fullName>
    </recommendedName>
</protein>
<dbReference type="InterPro" id="IPR007714">
    <property type="entry name" value="CFA20_dom"/>
</dbReference>
<sequence length="137" mass="15292">MAINIGGQGQFVDVFHRFRGTARETSGNVSEIFDNTIYKKCVQILGGNGATNFIHFPASEMSKKGIGLKGQYLYFECKAVPPPSQTYSIHIEALMDQYFISRISLGNIYILPKNNGISLSLPLILQPMKWTVVFLTK</sequence>
<evidence type="ECO:0000313" key="3">
    <source>
        <dbReference type="Proteomes" id="UP000324800"/>
    </source>
</evidence>
<dbReference type="Pfam" id="PF05018">
    <property type="entry name" value="CFA20_dom"/>
    <property type="match status" value="1"/>
</dbReference>
<organism evidence="2 3">
    <name type="scientific">Streblomastix strix</name>
    <dbReference type="NCBI Taxonomy" id="222440"/>
    <lineage>
        <taxon>Eukaryota</taxon>
        <taxon>Metamonada</taxon>
        <taxon>Preaxostyla</taxon>
        <taxon>Oxymonadida</taxon>
        <taxon>Streblomastigidae</taxon>
        <taxon>Streblomastix</taxon>
    </lineage>
</organism>
<dbReference type="AlphaFoldDB" id="A0A5J4VIZ4"/>
<evidence type="ECO:0000313" key="2">
    <source>
        <dbReference type="EMBL" id="KAA6382561.1"/>
    </source>
</evidence>
<accession>A0A5J4VIZ4</accession>
<feature type="domain" description="CFA20" evidence="1">
    <location>
        <begin position="24"/>
        <end position="133"/>
    </location>
</feature>
<dbReference type="EMBL" id="SNRW01006718">
    <property type="protein sequence ID" value="KAA6382561.1"/>
    <property type="molecule type" value="Genomic_DNA"/>
</dbReference>